<dbReference type="RefSeq" id="WP_033540107.1">
    <property type="nucleotide sequence ID" value="NZ_CP041153.1"/>
</dbReference>
<gene>
    <name evidence="1" type="ORF">FGA12_14325</name>
</gene>
<dbReference type="EMBL" id="CP041153">
    <property type="protein sequence ID" value="QDF76227.1"/>
    <property type="molecule type" value="Genomic_DNA"/>
</dbReference>
<accession>A0ABX5WNT3</accession>
<keyword evidence="2" id="KW-1185">Reference proteome</keyword>
<evidence type="ECO:0000313" key="1">
    <source>
        <dbReference type="EMBL" id="QDF76227.1"/>
    </source>
</evidence>
<name>A0ABX5WNT3_9GAMM</name>
<proteinExistence type="predicted"/>
<dbReference type="Proteomes" id="UP000318758">
    <property type="component" value="Chromosome"/>
</dbReference>
<evidence type="ECO:0000313" key="2">
    <source>
        <dbReference type="Proteomes" id="UP000318758"/>
    </source>
</evidence>
<reference evidence="1 2" key="1">
    <citation type="submission" date="2019-06" db="EMBL/GenBank/DDBJ databases">
        <title>Complete genome of Shewanella marisflavi ECSMB14101, a mussel settlement-inducing bacterium isolated from East China Sea.</title>
        <authorList>
            <person name="Yang J."/>
            <person name="Liang X."/>
            <person name="Chang R."/>
            <person name="Peng L."/>
        </authorList>
    </citation>
    <scope>NUCLEOTIDE SEQUENCE [LARGE SCALE GENOMIC DNA]</scope>
    <source>
        <strain evidence="1 2">ECSMB14101</strain>
    </source>
</reference>
<sequence length="437" mass="50024">MSKDALPEPSLSALVDEAFRQLESEYQASRPIVFSTGYISNLFLPPPNTVLKLFGIRNPTLFGMEVAEQELNLPLDIKSSSRHKLITSGVGLPSVKKVYQWTKELYHRVFTDSSIYTEITITRSAQVNSNALGWYSLVNNSEDMKRAHSSASFNEFKPLLSFLTQRCNDDVVCFEQIKSQFENRDVEAMTLADKLQLQSTFWLAHSDVESSTWEMLCHWLLQHEQQPIKDKESELSVFRCSVRLQLDFYLAAIAHFEVGNILSTTTDANLVLKPNGVLTKGILFYTQGEAQNCFDGLLHEIKRIYSMKQGSECTWRQLAAHIDIDDKAERAEKIKDEQYRQLKYWRNSQNMPSVNKLLQFFASLVGPNDIDCGAMLLSYAHITIALDKLLIEIKAPFNNYKHADDLTLVLQEELSRYADYYLRCMKQELPKVTANEA</sequence>
<organism evidence="1 2">
    <name type="scientific">Shewanella marisflavi</name>
    <dbReference type="NCBI Taxonomy" id="260364"/>
    <lineage>
        <taxon>Bacteria</taxon>
        <taxon>Pseudomonadati</taxon>
        <taxon>Pseudomonadota</taxon>
        <taxon>Gammaproteobacteria</taxon>
        <taxon>Alteromonadales</taxon>
        <taxon>Shewanellaceae</taxon>
        <taxon>Shewanella</taxon>
    </lineage>
</organism>
<protein>
    <recommendedName>
        <fullName evidence="3">XRE family transcriptional regulator</fullName>
    </recommendedName>
</protein>
<evidence type="ECO:0008006" key="3">
    <source>
        <dbReference type="Google" id="ProtNLM"/>
    </source>
</evidence>